<sequence>MNNEHIHRPYARVEAVVIGVSAGGLDALSVLLEGFPTDYGLPLIVVQHIPEGVASQLAVIFDRKLALRVKEANDKMPIESGCLYFAPPGYHLLVETNRHFSLSIDPRVHFSRPAIDALFESAADTWGPALAGVLLTGANADGAAGLRHIAEQGGLALVQDPAEAQVDTMPRSALALFTPHHVLPLAGLRELLLQLDC</sequence>
<feature type="active site" evidence="4">
    <location>
        <position position="48"/>
    </location>
</feature>
<dbReference type="EMBL" id="BMPO01000001">
    <property type="protein sequence ID" value="GGJ83395.1"/>
    <property type="molecule type" value="Genomic_DNA"/>
</dbReference>
<evidence type="ECO:0000256" key="3">
    <source>
        <dbReference type="ARBA" id="ARBA00048267"/>
    </source>
</evidence>
<evidence type="ECO:0000256" key="1">
    <source>
        <dbReference type="ARBA" id="ARBA00022801"/>
    </source>
</evidence>
<dbReference type="PANTHER" id="PTHR42872">
    <property type="entry name" value="PROTEIN-GLUTAMATE METHYLESTERASE/PROTEIN-GLUTAMINE GLUTAMINASE"/>
    <property type="match status" value="1"/>
</dbReference>
<dbReference type="InterPro" id="IPR035909">
    <property type="entry name" value="CheB_C"/>
</dbReference>
<keyword evidence="4" id="KW-0145">Chemotaxis</keyword>
<dbReference type="Gene3D" id="3.40.50.180">
    <property type="entry name" value="Methylesterase CheB, C-terminal domain"/>
    <property type="match status" value="1"/>
</dbReference>
<evidence type="ECO:0000256" key="2">
    <source>
        <dbReference type="ARBA" id="ARBA00039140"/>
    </source>
</evidence>
<dbReference type="Pfam" id="PF01339">
    <property type="entry name" value="CheB_methylest"/>
    <property type="match status" value="1"/>
</dbReference>
<dbReference type="PANTHER" id="PTHR42872:SF3">
    <property type="entry name" value="PROTEIN-GLUTAMATE METHYLESTERASE_PROTEIN-GLUTAMINE GLUTAMINASE 1"/>
    <property type="match status" value="1"/>
</dbReference>
<dbReference type="SUPFAM" id="SSF52738">
    <property type="entry name" value="Methylesterase CheB, C-terminal domain"/>
    <property type="match status" value="1"/>
</dbReference>
<dbReference type="AlphaFoldDB" id="A0A917PLI4"/>
<dbReference type="GO" id="GO:0005737">
    <property type="term" value="C:cytoplasm"/>
    <property type="evidence" value="ECO:0007669"/>
    <property type="project" value="InterPro"/>
</dbReference>
<dbReference type="PROSITE" id="PS50122">
    <property type="entry name" value="CHEB"/>
    <property type="match status" value="1"/>
</dbReference>
<evidence type="ECO:0000313" key="6">
    <source>
        <dbReference type="EMBL" id="GGJ83395.1"/>
    </source>
</evidence>
<dbReference type="RefSeq" id="WP_188981708.1">
    <property type="nucleotide sequence ID" value="NZ_BMPO01000001.1"/>
</dbReference>
<gene>
    <name evidence="6" type="ORF">GCM10009304_06730</name>
</gene>
<comment type="caution">
    <text evidence="6">The sequence shown here is derived from an EMBL/GenBank/DDBJ whole genome shotgun (WGS) entry which is preliminary data.</text>
</comment>
<proteinExistence type="predicted"/>
<dbReference type="CDD" id="cd16433">
    <property type="entry name" value="CheB"/>
    <property type="match status" value="1"/>
</dbReference>
<feature type="active site" evidence="4">
    <location>
        <position position="141"/>
    </location>
</feature>
<evidence type="ECO:0000313" key="7">
    <source>
        <dbReference type="Proteomes" id="UP000635983"/>
    </source>
</evidence>
<reference evidence="6" key="2">
    <citation type="submission" date="2020-09" db="EMBL/GenBank/DDBJ databases">
        <authorList>
            <person name="Sun Q."/>
            <person name="Ohkuma M."/>
        </authorList>
    </citation>
    <scope>NUCLEOTIDE SEQUENCE</scope>
    <source>
        <strain evidence="6">JCM 30078</strain>
    </source>
</reference>
<dbReference type="InterPro" id="IPR000673">
    <property type="entry name" value="Sig_transdc_resp-reg_Me-estase"/>
</dbReference>
<dbReference type="GO" id="GO:0008984">
    <property type="term" value="F:protein-glutamate methylesterase activity"/>
    <property type="evidence" value="ECO:0007669"/>
    <property type="project" value="UniProtKB-EC"/>
</dbReference>
<keyword evidence="1 4" id="KW-0378">Hydrolase</keyword>
<dbReference type="Proteomes" id="UP000635983">
    <property type="component" value="Unassembled WGS sequence"/>
</dbReference>
<reference evidence="6" key="1">
    <citation type="journal article" date="2014" name="Int. J. Syst. Evol. Microbiol.">
        <title>Complete genome sequence of Corynebacterium casei LMG S-19264T (=DSM 44701T), isolated from a smear-ripened cheese.</title>
        <authorList>
            <consortium name="US DOE Joint Genome Institute (JGI-PGF)"/>
            <person name="Walter F."/>
            <person name="Albersmeier A."/>
            <person name="Kalinowski J."/>
            <person name="Ruckert C."/>
        </authorList>
    </citation>
    <scope>NUCLEOTIDE SEQUENCE</scope>
    <source>
        <strain evidence="6">JCM 30078</strain>
    </source>
</reference>
<name>A0A917PLI4_9PSED</name>
<evidence type="ECO:0000256" key="4">
    <source>
        <dbReference type="PROSITE-ProRule" id="PRU00050"/>
    </source>
</evidence>
<accession>A0A917PLI4</accession>
<feature type="active site" evidence="4">
    <location>
        <position position="21"/>
    </location>
</feature>
<evidence type="ECO:0000259" key="5">
    <source>
        <dbReference type="PROSITE" id="PS50122"/>
    </source>
</evidence>
<organism evidence="6 7">
    <name type="scientific">Pseudomonas matsuisoli</name>
    <dbReference type="NCBI Taxonomy" id="1515666"/>
    <lineage>
        <taxon>Bacteria</taxon>
        <taxon>Pseudomonadati</taxon>
        <taxon>Pseudomonadota</taxon>
        <taxon>Gammaproteobacteria</taxon>
        <taxon>Pseudomonadales</taxon>
        <taxon>Pseudomonadaceae</taxon>
        <taxon>Pseudomonas</taxon>
    </lineage>
</organism>
<dbReference type="GO" id="GO:0000156">
    <property type="term" value="F:phosphorelay response regulator activity"/>
    <property type="evidence" value="ECO:0007669"/>
    <property type="project" value="InterPro"/>
</dbReference>
<dbReference type="GO" id="GO:0006935">
    <property type="term" value="P:chemotaxis"/>
    <property type="evidence" value="ECO:0007669"/>
    <property type="project" value="UniProtKB-UniRule"/>
</dbReference>
<protein>
    <recommendedName>
        <fullName evidence="2">protein-glutamate methylesterase</fullName>
        <ecNumber evidence="2">3.1.1.61</ecNumber>
    </recommendedName>
</protein>
<keyword evidence="7" id="KW-1185">Reference proteome</keyword>
<feature type="domain" description="CheB-type methylesterase" evidence="5">
    <location>
        <begin position="9"/>
        <end position="194"/>
    </location>
</feature>
<dbReference type="EC" id="3.1.1.61" evidence="2"/>
<comment type="catalytic activity">
    <reaction evidence="3">
        <text>[protein]-L-glutamate 5-O-methyl ester + H2O = L-glutamyl-[protein] + methanol + H(+)</text>
        <dbReference type="Rhea" id="RHEA:23236"/>
        <dbReference type="Rhea" id="RHEA-COMP:10208"/>
        <dbReference type="Rhea" id="RHEA-COMP:10311"/>
        <dbReference type="ChEBI" id="CHEBI:15377"/>
        <dbReference type="ChEBI" id="CHEBI:15378"/>
        <dbReference type="ChEBI" id="CHEBI:17790"/>
        <dbReference type="ChEBI" id="CHEBI:29973"/>
        <dbReference type="ChEBI" id="CHEBI:82795"/>
        <dbReference type="EC" id="3.1.1.61"/>
    </reaction>
</comment>